<evidence type="ECO:0000313" key="4">
    <source>
        <dbReference type="Proteomes" id="UP000288178"/>
    </source>
</evidence>
<dbReference type="InterPro" id="IPR007210">
    <property type="entry name" value="ABC_Gly_betaine_transp_sub-bd"/>
</dbReference>
<dbReference type="AlphaFoldDB" id="A0A3S2WW51"/>
<evidence type="ECO:0000313" key="3">
    <source>
        <dbReference type="EMBL" id="RVT52704.1"/>
    </source>
</evidence>
<organism evidence="3 4">
    <name type="scientific">Rubrivivax albus</name>
    <dbReference type="NCBI Taxonomy" id="2499835"/>
    <lineage>
        <taxon>Bacteria</taxon>
        <taxon>Pseudomonadati</taxon>
        <taxon>Pseudomonadota</taxon>
        <taxon>Betaproteobacteria</taxon>
        <taxon>Burkholderiales</taxon>
        <taxon>Sphaerotilaceae</taxon>
        <taxon>Rubrivivax</taxon>
    </lineage>
</organism>
<gene>
    <name evidence="3" type="ORF">ENE75_09820</name>
</gene>
<proteinExistence type="predicted"/>
<dbReference type="Gene3D" id="3.40.190.10">
    <property type="entry name" value="Periplasmic binding protein-like II"/>
    <property type="match status" value="1"/>
</dbReference>
<dbReference type="GO" id="GO:0022857">
    <property type="term" value="F:transmembrane transporter activity"/>
    <property type="evidence" value="ECO:0007669"/>
    <property type="project" value="InterPro"/>
</dbReference>
<dbReference type="OrthoDB" id="9787902at2"/>
<comment type="caution">
    <text evidence="3">The sequence shown here is derived from an EMBL/GenBank/DDBJ whole genome shotgun (WGS) entry which is preliminary data.</text>
</comment>
<keyword evidence="4" id="KW-1185">Reference proteome</keyword>
<accession>A0A3S2WW51</accession>
<keyword evidence="1" id="KW-0732">Signal</keyword>
<evidence type="ECO:0000259" key="2">
    <source>
        <dbReference type="Pfam" id="PF04069"/>
    </source>
</evidence>
<dbReference type="Proteomes" id="UP000288178">
    <property type="component" value="Unassembled WGS sequence"/>
</dbReference>
<dbReference type="Pfam" id="PF04069">
    <property type="entry name" value="OpuAC"/>
    <property type="match status" value="1"/>
</dbReference>
<feature type="domain" description="ABC-type glycine betaine transport system substrate-binding" evidence="2">
    <location>
        <begin position="49"/>
        <end position="331"/>
    </location>
</feature>
<dbReference type="SUPFAM" id="SSF53850">
    <property type="entry name" value="Periplasmic binding protein-like II"/>
    <property type="match status" value="1"/>
</dbReference>
<dbReference type="Gene3D" id="3.40.190.100">
    <property type="entry name" value="Glycine betaine-binding periplasmic protein, domain 2"/>
    <property type="match status" value="1"/>
</dbReference>
<feature type="chain" id="PRO_5018578671" evidence="1">
    <location>
        <begin position="21"/>
        <end position="356"/>
    </location>
</feature>
<dbReference type="GO" id="GO:0043190">
    <property type="term" value="C:ATP-binding cassette (ABC) transporter complex"/>
    <property type="evidence" value="ECO:0007669"/>
    <property type="project" value="InterPro"/>
</dbReference>
<dbReference type="EMBL" id="SACT01000002">
    <property type="protein sequence ID" value="RVT52704.1"/>
    <property type="molecule type" value="Genomic_DNA"/>
</dbReference>
<feature type="signal peptide" evidence="1">
    <location>
        <begin position="1"/>
        <end position="20"/>
    </location>
</feature>
<name>A0A3S2WW51_9BURK</name>
<dbReference type="CDD" id="cd13641">
    <property type="entry name" value="PBP2_HisX_like"/>
    <property type="match status" value="1"/>
</dbReference>
<dbReference type="PROSITE" id="PS51257">
    <property type="entry name" value="PROKAR_LIPOPROTEIN"/>
    <property type="match status" value="1"/>
</dbReference>
<evidence type="ECO:0000256" key="1">
    <source>
        <dbReference type="SAM" id="SignalP"/>
    </source>
</evidence>
<sequence>MFLRTLSPRLSLTFAALAGAALLAACGKAEEPAPAPAPTATPVAAACGKVTVANMNWQSAEVLAQIDAFILGKGYGCEVELVPGDTMPTLTSMMEKGEPDVAPEAWINAVRDPLDAAVKEGRLHYAAESLKDGGVEGWWIPKYVADANPGIKTIDDALKHPELFPAPEAKGKGAVHNCPSGWNCQITTGNAFKAWDAKKKGFVLVDTGSAAGLDGSIAKAYERKEGWLGYYWAPTSILGKYEMVKLDAGVPHDDAAWKACNSKTECDKPQKNDWASAEVFTVITDRFQKAGGPAVEYLAKRSWGNDTVNGLLAWMSDNQATGEDGARHFLKTQPEVWEAWVSKDVADKVRAALDAA</sequence>
<reference evidence="3 4" key="1">
    <citation type="submission" date="2019-01" db="EMBL/GenBank/DDBJ databases">
        <authorList>
            <person name="Chen W.-M."/>
        </authorList>
    </citation>
    <scope>NUCLEOTIDE SEQUENCE [LARGE SCALE GENOMIC DNA]</scope>
    <source>
        <strain evidence="3 4">ICH-3</strain>
    </source>
</reference>
<protein>
    <submittedName>
        <fullName evidence="3">ABC transporter substrate-binding protein</fullName>
    </submittedName>
</protein>
<dbReference type="RefSeq" id="WP_128198076.1">
    <property type="nucleotide sequence ID" value="NZ_SACT01000002.1"/>
</dbReference>